<dbReference type="SUPFAM" id="SSF57567">
    <property type="entry name" value="Serine protease inhibitors"/>
    <property type="match status" value="1"/>
</dbReference>
<evidence type="ECO:0000256" key="1">
    <source>
        <dbReference type="ARBA" id="ARBA00022900"/>
    </source>
</evidence>
<dbReference type="InterPro" id="IPR036084">
    <property type="entry name" value="Ser_inhib-like_sf"/>
</dbReference>
<keyword evidence="1" id="KW-0722">Serine protease inhibitor</keyword>
<dbReference type="AlphaFoldDB" id="A0A368HAF4"/>
<feature type="signal peptide" evidence="2">
    <location>
        <begin position="1"/>
        <end position="16"/>
    </location>
</feature>
<evidence type="ECO:0000313" key="4">
    <source>
        <dbReference type="EMBL" id="RCN53574.1"/>
    </source>
</evidence>
<evidence type="ECO:0000259" key="3">
    <source>
        <dbReference type="Pfam" id="PF01826"/>
    </source>
</evidence>
<dbReference type="EMBL" id="JOJR01000001">
    <property type="protein sequence ID" value="RCN53574.1"/>
    <property type="molecule type" value="Genomic_DNA"/>
</dbReference>
<dbReference type="GO" id="GO:0004867">
    <property type="term" value="F:serine-type endopeptidase inhibitor activity"/>
    <property type="evidence" value="ECO:0007669"/>
    <property type="project" value="UniProtKB-KW"/>
</dbReference>
<evidence type="ECO:0000313" key="5">
    <source>
        <dbReference type="Proteomes" id="UP000252519"/>
    </source>
</evidence>
<proteinExistence type="predicted"/>
<accession>A0A368HAF4</accession>
<dbReference type="Pfam" id="PF01826">
    <property type="entry name" value="TIL"/>
    <property type="match status" value="1"/>
</dbReference>
<comment type="caution">
    <text evidence="4">The sequence shown here is derived from an EMBL/GenBank/DDBJ whole genome shotgun (WGS) entry which is preliminary data.</text>
</comment>
<sequence>MRSLVVLAAICAIAFAAKDCPENEEWTECGTACEPKCNEPLPEICTMNCIVDVCQCKQGYKRGPKGCLKAGSPDCK</sequence>
<dbReference type="STRING" id="29170.A0A368HAF4"/>
<keyword evidence="5" id="KW-1185">Reference proteome</keyword>
<dbReference type="OrthoDB" id="5912264at2759"/>
<feature type="chain" id="PRO_5017016991" evidence="2">
    <location>
        <begin position="17"/>
        <end position="76"/>
    </location>
</feature>
<reference evidence="4 5" key="1">
    <citation type="submission" date="2014-10" db="EMBL/GenBank/DDBJ databases">
        <title>Draft genome of the hookworm Ancylostoma caninum.</title>
        <authorList>
            <person name="Mitreva M."/>
        </authorList>
    </citation>
    <scope>NUCLEOTIDE SEQUENCE [LARGE SCALE GENOMIC DNA]</scope>
    <source>
        <strain evidence="4 5">Baltimore</strain>
    </source>
</reference>
<dbReference type="Proteomes" id="UP000252519">
    <property type="component" value="Unassembled WGS sequence"/>
</dbReference>
<organism evidence="4 5">
    <name type="scientific">Ancylostoma caninum</name>
    <name type="common">Dog hookworm</name>
    <dbReference type="NCBI Taxonomy" id="29170"/>
    <lineage>
        <taxon>Eukaryota</taxon>
        <taxon>Metazoa</taxon>
        <taxon>Ecdysozoa</taxon>
        <taxon>Nematoda</taxon>
        <taxon>Chromadorea</taxon>
        <taxon>Rhabditida</taxon>
        <taxon>Rhabditina</taxon>
        <taxon>Rhabditomorpha</taxon>
        <taxon>Strongyloidea</taxon>
        <taxon>Ancylostomatidae</taxon>
        <taxon>Ancylostomatinae</taxon>
        <taxon>Ancylostoma</taxon>
    </lineage>
</organism>
<gene>
    <name evidence="4" type="ORF">ANCCAN_00068</name>
</gene>
<keyword evidence="2" id="KW-0732">Signal</keyword>
<protein>
    <submittedName>
        <fullName evidence="4">Trypsin Inhibitor like cysteine rich domain protein</fullName>
    </submittedName>
</protein>
<dbReference type="CDD" id="cd19941">
    <property type="entry name" value="TIL"/>
    <property type="match status" value="1"/>
</dbReference>
<dbReference type="Gene3D" id="2.10.25.10">
    <property type="entry name" value="Laminin"/>
    <property type="match status" value="1"/>
</dbReference>
<feature type="domain" description="TIL" evidence="3">
    <location>
        <begin position="20"/>
        <end position="70"/>
    </location>
</feature>
<name>A0A368HAF4_ANCCA</name>
<dbReference type="InterPro" id="IPR002919">
    <property type="entry name" value="TIL_dom"/>
</dbReference>
<keyword evidence="1" id="KW-0646">Protease inhibitor</keyword>
<evidence type="ECO:0000256" key="2">
    <source>
        <dbReference type="SAM" id="SignalP"/>
    </source>
</evidence>